<dbReference type="OrthoDB" id="6753017at2759"/>
<evidence type="ECO:0000256" key="1">
    <source>
        <dbReference type="SAM" id="MobiDB-lite"/>
    </source>
</evidence>
<feature type="compositionally biased region" description="Basic and acidic residues" evidence="1">
    <location>
        <begin position="29"/>
        <end position="43"/>
    </location>
</feature>
<dbReference type="Proteomes" id="UP000299102">
    <property type="component" value="Unassembled WGS sequence"/>
</dbReference>
<gene>
    <name evidence="2" type="ORF">EVAR_8868_1</name>
</gene>
<organism evidence="2 3">
    <name type="scientific">Eumeta variegata</name>
    <name type="common">Bagworm moth</name>
    <name type="synonym">Eumeta japonica</name>
    <dbReference type="NCBI Taxonomy" id="151549"/>
    <lineage>
        <taxon>Eukaryota</taxon>
        <taxon>Metazoa</taxon>
        <taxon>Ecdysozoa</taxon>
        <taxon>Arthropoda</taxon>
        <taxon>Hexapoda</taxon>
        <taxon>Insecta</taxon>
        <taxon>Pterygota</taxon>
        <taxon>Neoptera</taxon>
        <taxon>Endopterygota</taxon>
        <taxon>Lepidoptera</taxon>
        <taxon>Glossata</taxon>
        <taxon>Ditrysia</taxon>
        <taxon>Tineoidea</taxon>
        <taxon>Psychidae</taxon>
        <taxon>Oiketicinae</taxon>
        <taxon>Eumeta</taxon>
    </lineage>
</organism>
<comment type="caution">
    <text evidence="2">The sequence shown here is derived from an EMBL/GenBank/DDBJ whole genome shotgun (WGS) entry which is preliminary data.</text>
</comment>
<reference evidence="2 3" key="1">
    <citation type="journal article" date="2019" name="Commun. Biol.">
        <title>The bagworm genome reveals a unique fibroin gene that provides high tensile strength.</title>
        <authorList>
            <person name="Kono N."/>
            <person name="Nakamura H."/>
            <person name="Ohtoshi R."/>
            <person name="Tomita M."/>
            <person name="Numata K."/>
            <person name="Arakawa K."/>
        </authorList>
    </citation>
    <scope>NUCLEOTIDE SEQUENCE [LARGE SCALE GENOMIC DNA]</scope>
</reference>
<dbReference type="AlphaFoldDB" id="A0A4C1U0I8"/>
<accession>A0A4C1U0I8</accession>
<keyword evidence="3" id="KW-1185">Reference proteome</keyword>
<evidence type="ECO:0000313" key="2">
    <source>
        <dbReference type="EMBL" id="GBP19708.1"/>
    </source>
</evidence>
<name>A0A4C1U0I8_EUMVA</name>
<protein>
    <submittedName>
        <fullName evidence="2">Uncharacterized protein</fullName>
    </submittedName>
</protein>
<feature type="region of interest" description="Disordered" evidence="1">
    <location>
        <begin position="21"/>
        <end position="50"/>
    </location>
</feature>
<dbReference type="EMBL" id="BGZK01000111">
    <property type="protein sequence ID" value="GBP19708.1"/>
    <property type="molecule type" value="Genomic_DNA"/>
</dbReference>
<sequence length="221" mass="25198">MRSKSKDGTCIGIDNRIGIGSETGVGIRNESETRTRTERKEPPSNRMSQTHLTDSYLAAGSVFRTFRTRSLCADPRFEVFNVTNFLSKIFPERRAAAAGSETKRLNSTRRAGYTRAPNKRRITMYYNSRLLRLHAGKNMAQVEFWWFLRSTMITLPLLVPTPARRGMPALIAASVARGDDFAVFLRTQKSVTIHVDCRKAYTRKNSIVAVKRQHEEEEHTE</sequence>
<evidence type="ECO:0000313" key="3">
    <source>
        <dbReference type="Proteomes" id="UP000299102"/>
    </source>
</evidence>
<proteinExistence type="predicted"/>